<evidence type="ECO:0000313" key="7">
    <source>
        <dbReference type="EMBL" id="CAF4886968.1"/>
    </source>
</evidence>
<feature type="region of interest" description="Disordered" evidence="1">
    <location>
        <begin position="517"/>
        <end position="543"/>
    </location>
</feature>
<feature type="compositionally biased region" description="Acidic residues" evidence="1">
    <location>
        <begin position="517"/>
        <end position="527"/>
    </location>
</feature>
<dbReference type="Proteomes" id="UP000663851">
    <property type="component" value="Unassembled WGS sequence"/>
</dbReference>
<organism evidence="4 8">
    <name type="scientific">Rotaria socialis</name>
    <dbReference type="NCBI Taxonomy" id="392032"/>
    <lineage>
        <taxon>Eukaryota</taxon>
        <taxon>Metazoa</taxon>
        <taxon>Spiralia</taxon>
        <taxon>Gnathifera</taxon>
        <taxon>Rotifera</taxon>
        <taxon>Eurotatoria</taxon>
        <taxon>Bdelloidea</taxon>
        <taxon>Philodinida</taxon>
        <taxon>Philodinidae</taxon>
        <taxon>Rotaria</taxon>
    </lineage>
</organism>
<dbReference type="EMBL" id="CAJOBP010001671">
    <property type="protein sequence ID" value="CAF4302296.1"/>
    <property type="molecule type" value="Genomic_DNA"/>
</dbReference>
<evidence type="ECO:0000313" key="2">
    <source>
        <dbReference type="EMBL" id="CAF3202665.1"/>
    </source>
</evidence>
<dbReference type="Proteomes" id="UP000663873">
    <property type="component" value="Unassembled WGS sequence"/>
</dbReference>
<sequence>MSVPLNNPSESVATSEHTDSTMEINSGATDHRTHHVAAVNNNIQCSTTVQGQNDLWSKPYPPIDRTGYVDDHDRPFFLYDKLDATEIAKKKKFSLPESYEAWVKGKKGSNKLQLNVRKLAISGFSNVSKDLVKLFIMKTFNKKTEKIRYICISNEINSNNIDPDNSVPKIHIQIVFFEQTSIYSCFLDEYLGYKCEYKVTHDADAWNEFIKKGLNFVEYGLFKGEKKNGAPLMWSQFKKTSLDNETATQLITSVGDNVGDIMVDFALKAPLNAIKGYTGIRRNLECFQRDYNQKRKRLTKDHKEHCWPDSFPDCTSKLKNNMNYWLVNHFARTDFSQFGRPKALFLVGNTGTGKTSFALSLPGKSNHYRGYWSREKWDDEADYMVLDDIAWDKIAKRGFPDKEDLITGQTELVAKEKYSKNKTIQTKKPAIVLLNPAGAKSFLELLEKKNDANADFWRERSFVYVMGPDEYFFKPKVMEGPLDTVTYTVDGVQLFDEYRRVWREDKEGATAAVTVISEEEEEEDENQESLPAASPIALSKATQTSNCIEDECNNQADMRSVPSEEFEYYS</sequence>
<dbReference type="EMBL" id="CAJNYT010003210">
    <property type="protein sequence ID" value="CAF3539949.1"/>
    <property type="molecule type" value="Genomic_DNA"/>
</dbReference>
<dbReference type="EMBL" id="CAJNXB010001925">
    <property type="protein sequence ID" value="CAF3202665.1"/>
    <property type="molecule type" value="Genomic_DNA"/>
</dbReference>
<name>A0A818JD46_9BILA</name>
<evidence type="ECO:0008006" key="10">
    <source>
        <dbReference type="Google" id="ProtNLM"/>
    </source>
</evidence>
<dbReference type="EMBL" id="CAJOBR010008993">
    <property type="protein sequence ID" value="CAF4886968.1"/>
    <property type="molecule type" value="Genomic_DNA"/>
</dbReference>
<dbReference type="InterPro" id="IPR027417">
    <property type="entry name" value="P-loop_NTPase"/>
</dbReference>
<evidence type="ECO:0000313" key="9">
    <source>
        <dbReference type="Proteomes" id="UP000663873"/>
    </source>
</evidence>
<evidence type="ECO:0000313" key="3">
    <source>
        <dbReference type="EMBL" id="CAF3329321.1"/>
    </source>
</evidence>
<dbReference type="EMBL" id="CAJNYD010001308">
    <property type="protein sequence ID" value="CAF3329321.1"/>
    <property type="molecule type" value="Genomic_DNA"/>
</dbReference>
<dbReference type="EMBL" id="CAJOBO010001632">
    <property type="protein sequence ID" value="CAF4396548.1"/>
    <property type="molecule type" value="Genomic_DNA"/>
</dbReference>
<dbReference type="Proteomes" id="UP000663872">
    <property type="component" value="Unassembled WGS sequence"/>
</dbReference>
<gene>
    <name evidence="4" type="ORF">GRG538_LOCUS19711</name>
    <name evidence="6" type="ORF">HFQ381_LOCUS19774</name>
    <name evidence="3" type="ORF">LUA448_LOCUS10860</name>
    <name evidence="7" type="ORF">QYT958_LOCUS29796</name>
    <name evidence="2" type="ORF">TIS948_LOCUS12680</name>
    <name evidence="5" type="ORF">UJA718_LOCUS12722</name>
</gene>
<comment type="caution">
    <text evidence="4">The sequence shown here is derived from an EMBL/GenBank/DDBJ whole genome shotgun (WGS) entry which is preliminary data.</text>
</comment>
<dbReference type="Proteomes" id="UP000663848">
    <property type="component" value="Unassembled WGS sequence"/>
</dbReference>
<dbReference type="AlphaFoldDB" id="A0A818JD46"/>
<evidence type="ECO:0000313" key="8">
    <source>
        <dbReference type="Proteomes" id="UP000663872"/>
    </source>
</evidence>
<proteinExistence type="predicted"/>
<protein>
    <recommendedName>
        <fullName evidence="10">Replication-associated protein</fullName>
    </recommendedName>
</protein>
<dbReference type="SUPFAM" id="SSF52540">
    <property type="entry name" value="P-loop containing nucleoside triphosphate hydrolases"/>
    <property type="match status" value="1"/>
</dbReference>
<evidence type="ECO:0000313" key="4">
    <source>
        <dbReference type="EMBL" id="CAF3539949.1"/>
    </source>
</evidence>
<evidence type="ECO:0000313" key="6">
    <source>
        <dbReference type="EMBL" id="CAF4396548.1"/>
    </source>
</evidence>
<dbReference type="OrthoDB" id="10058753at2759"/>
<reference evidence="4" key="1">
    <citation type="submission" date="2021-02" db="EMBL/GenBank/DDBJ databases">
        <authorList>
            <person name="Nowell W R."/>
        </authorList>
    </citation>
    <scope>NUCLEOTIDE SEQUENCE</scope>
</reference>
<feature type="region of interest" description="Disordered" evidence="1">
    <location>
        <begin position="1"/>
        <end position="26"/>
    </location>
</feature>
<keyword evidence="9" id="KW-1185">Reference proteome</keyword>
<accession>A0A818JD46</accession>
<evidence type="ECO:0000313" key="5">
    <source>
        <dbReference type="EMBL" id="CAF4302296.1"/>
    </source>
</evidence>
<dbReference type="Proteomes" id="UP000663825">
    <property type="component" value="Unassembled WGS sequence"/>
</dbReference>
<dbReference type="Proteomes" id="UP000663833">
    <property type="component" value="Unassembled WGS sequence"/>
</dbReference>
<evidence type="ECO:0000256" key="1">
    <source>
        <dbReference type="SAM" id="MobiDB-lite"/>
    </source>
</evidence>